<organism evidence="1 2">
    <name type="scientific">Holdemania filiformis DSM 12042</name>
    <dbReference type="NCBI Taxonomy" id="545696"/>
    <lineage>
        <taxon>Bacteria</taxon>
        <taxon>Bacillati</taxon>
        <taxon>Bacillota</taxon>
        <taxon>Erysipelotrichia</taxon>
        <taxon>Erysipelotrichales</taxon>
        <taxon>Erysipelotrichaceae</taxon>
        <taxon>Holdemania</taxon>
    </lineage>
</organism>
<evidence type="ECO:0000313" key="1">
    <source>
        <dbReference type="EMBL" id="EEF68458.1"/>
    </source>
</evidence>
<comment type="caution">
    <text evidence="1">The sequence shown here is derived from an EMBL/GenBank/DDBJ whole genome shotgun (WGS) entry which is preliminary data.</text>
</comment>
<evidence type="ECO:0008006" key="3">
    <source>
        <dbReference type="Google" id="ProtNLM"/>
    </source>
</evidence>
<sequence length="58" mass="6476">MATWLVILIIGGWTAYCLIRLRSKKNRGCAACASYQAGSCQAKQALCDYRKDHPRSVQ</sequence>
<dbReference type="OrthoDB" id="1649284at2"/>
<reference evidence="1 2" key="1">
    <citation type="submission" date="2008-12" db="EMBL/GenBank/DDBJ databases">
        <authorList>
            <person name="Fulton L."/>
            <person name="Clifton S."/>
            <person name="Fulton B."/>
            <person name="Xu J."/>
            <person name="Minx P."/>
            <person name="Pepin K.H."/>
            <person name="Johnson M."/>
            <person name="Bhonagiri V."/>
            <person name="Nash W.E."/>
            <person name="Mardis E.R."/>
            <person name="Wilson R.K."/>
        </authorList>
    </citation>
    <scope>NUCLEOTIDE SEQUENCE [LARGE SCALE GENOMIC DNA]</scope>
    <source>
        <strain evidence="1 2">DSM 12042</strain>
    </source>
</reference>
<dbReference type="Proteomes" id="UP000005950">
    <property type="component" value="Unassembled WGS sequence"/>
</dbReference>
<dbReference type="RefSeq" id="WP_006058558.1">
    <property type="nucleotide sequence ID" value="NZ_GG657555.1"/>
</dbReference>
<proteinExistence type="predicted"/>
<accession>B9Y6C3</accession>
<evidence type="ECO:0000313" key="2">
    <source>
        <dbReference type="Proteomes" id="UP000005950"/>
    </source>
</evidence>
<reference evidence="1 2" key="2">
    <citation type="submission" date="2009-02" db="EMBL/GenBank/DDBJ databases">
        <title>Draft genome sequence of Holdemania filiformis DSM 12042.</title>
        <authorList>
            <person name="Sudarsanam P."/>
            <person name="Ley R."/>
            <person name="Guruge J."/>
            <person name="Turnbaugh P.J."/>
            <person name="Mahowald M."/>
            <person name="Liep D."/>
            <person name="Gordon J."/>
        </authorList>
    </citation>
    <scope>NUCLEOTIDE SEQUENCE [LARGE SCALE GENOMIC DNA]</scope>
    <source>
        <strain evidence="1 2">DSM 12042</strain>
    </source>
</reference>
<dbReference type="STRING" id="545696.HOLDEFILI_01355"/>
<dbReference type="EMBL" id="ACCF01000080">
    <property type="protein sequence ID" value="EEF68458.1"/>
    <property type="molecule type" value="Genomic_DNA"/>
</dbReference>
<dbReference type="AlphaFoldDB" id="B9Y6C3"/>
<dbReference type="HOGENOM" id="CLU_2973272_0_0_9"/>
<name>B9Y6C3_9FIRM</name>
<protein>
    <recommendedName>
        <fullName evidence="3">FeoB-associated Cys-rich membrane protein</fullName>
    </recommendedName>
</protein>
<gene>
    <name evidence="1" type="ORF">HOLDEFILI_01355</name>
</gene>